<evidence type="ECO:0000256" key="3">
    <source>
        <dbReference type="ARBA" id="ARBA00022490"/>
    </source>
</evidence>
<keyword evidence="6" id="KW-0498">Mitosis</keyword>
<evidence type="ECO:0000256" key="5">
    <source>
        <dbReference type="ARBA" id="ARBA00022701"/>
    </source>
</evidence>
<keyword evidence="9" id="KW-0131">Cell cycle</keyword>
<evidence type="ECO:0000256" key="8">
    <source>
        <dbReference type="ARBA" id="ARBA00023212"/>
    </source>
</evidence>
<dbReference type="GO" id="GO:0051225">
    <property type="term" value="P:spindle assembly"/>
    <property type="evidence" value="ECO:0007669"/>
    <property type="project" value="InterPro"/>
</dbReference>
<reference evidence="11 12" key="1">
    <citation type="submission" date="2018-08" db="EMBL/GenBank/DDBJ databases">
        <title>Draft genome sequences of two Aspergillus turcosus clinical strains isolated from bronchoalveolar lavage fluid: one azole-susceptible and the other azole-resistant.</title>
        <authorList>
            <person name="Parent-Michaud M."/>
            <person name="Dufresne P.J."/>
            <person name="Fournier E."/>
            <person name="Martineau C."/>
            <person name="Moreira S."/>
            <person name="Perkins V."/>
            <person name="De Repentigny L."/>
            <person name="Dufresne S.F."/>
        </authorList>
    </citation>
    <scope>NUCLEOTIDE SEQUENCE [LARGE SCALE GENOMIC DNA]</scope>
    <source>
        <strain evidence="11">HMR AF 1038</strain>
    </source>
</reference>
<dbReference type="PANTHER" id="PTHR31570">
    <property type="entry name" value="HAUS AUGMIN-LIKE COMPLEX SUBUNIT 1"/>
    <property type="match status" value="1"/>
</dbReference>
<keyword evidence="7 10" id="KW-0175">Coiled coil</keyword>
<dbReference type="GO" id="GO:0005819">
    <property type="term" value="C:spindle"/>
    <property type="evidence" value="ECO:0007669"/>
    <property type="project" value="UniProtKB-SubCell"/>
</dbReference>
<keyword evidence="8" id="KW-0206">Cytoskeleton</keyword>
<feature type="coiled-coil region" evidence="10">
    <location>
        <begin position="223"/>
        <end position="281"/>
    </location>
</feature>
<dbReference type="GO" id="GO:0005874">
    <property type="term" value="C:microtubule"/>
    <property type="evidence" value="ECO:0007669"/>
    <property type="project" value="UniProtKB-KW"/>
</dbReference>
<evidence type="ECO:0000256" key="6">
    <source>
        <dbReference type="ARBA" id="ARBA00022776"/>
    </source>
</evidence>
<dbReference type="STRING" id="1245748.A0A229YHA1"/>
<evidence type="ECO:0000313" key="12">
    <source>
        <dbReference type="Proteomes" id="UP000215289"/>
    </source>
</evidence>
<accession>A0A229YHA1</accession>
<proteinExistence type="inferred from homology"/>
<feature type="coiled-coil region" evidence="10">
    <location>
        <begin position="53"/>
        <end position="95"/>
    </location>
</feature>
<evidence type="ECO:0000256" key="9">
    <source>
        <dbReference type="ARBA" id="ARBA00023306"/>
    </source>
</evidence>
<dbReference type="GO" id="GO:0005829">
    <property type="term" value="C:cytosol"/>
    <property type="evidence" value="ECO:0007669"/>
    <property type="project" value="TreeGrafter"/>
</dbReference>
<comment type="similarity">
    <text evidence="2">Belongs to the HAUS1 family.</text>
</comment>
<evidence type="ECO:0000256" key="4">
    <source>
        <dbReference type="ARBA" id="ARBA00022618"/>
    </source>
</evidence>
<evidence type="ECO:0000256" key="10">
    <source>
        <dbReference type="SAM" id="Coils"/>
    </source>
</evidence>
<dbReference type="OrthoDB" id="5372507at2759"/>
<dbReference type="GO" id="GO:0070652">
    <property type="term" value="C:HAUS complex"/>
    <property type="evidence" value="ECO:0007669"/>
    <property type="project" value="InterPro"/>
</dbReference>
<dbReference type="AlphaFoldDB" id="A0A229YHA1"/>
<comment type="caution">
    <text evidence="11">The sequence shown here is derived from an EMBL/GenBank/DDBJ whole genome shotgun (WGS) entry which is preliminary data.</text>
</comment>
<keyword evidence="12" id="KW-1185">Reference proteome</keyword>
<organism evidence="11 12">
    <name type="scientific">Aspergillus turcosus</name>
    <dbReference type="NCBI Taxonomy" id="1245748"/>
    <lineage>
        <taxon>Eukaryota</taxon>
        <taxon>Fungi</taxon>
        <taxon>Dikarya</taxon>
        <taxon>Ascomycota</taxon>
        <taxon>Pezizomycotina</taxon>
        <taxon>Eurotiomycetes</taxon>
        <taxon>Eurotiomycetidae</taxon>
        <taxon>Eurotiales</taxon>
        <taxon>Aspergillaceae</taxon>
        <taxon>Aspergillus</taxon>
        <taxon>Aspergillus subgen. Fumigati</taxon>
    </lineage>
</organism>
<evidence type="ECO:0000313" key="11">
    <source>
        <dbReference type="EMBL" id="RLL95386.1"/>
    </source>
</evidence>
<evidence type="ECO:0000256" key="1">
    <source>
        <dbReference type="ARBA" id="ARBA00004186"/>
    </source>
</evidence>
<gene>
    <name evidence="11" type="ORF">CFD26_104971</name>
</gene>
<dbReference type="Pfam" id="PF25762">
    <property type="entry name" value="HAUS1"/>
    <property type="match status" value="1"/>
</dbReference>
<keyword evidence="3" id="KW-0963">Cytoplasm</keyword>
<evidence type="ECO:0000256" key="2">
    <source>
        <dbReference type="ARBA" id="ARBA00005479"/>
    </source>
</evidence>
<dbReference type="EMBL" id="NIDN02000155">
    <property type="protein sequence ID" value="RLL95386.1"/>
    <property type="molecule type" value="Genomic_DNA"/>
</dbReference>
<sequence length="294" mass="33599">MDSPLLSPAKARQAAIQAKDWAYVNSWLSRQYSPNPVPNFERNEDTLRTLLALAAANDAADEEAALLHRAREEAIREFKAREEAEDKQKKELLDELELCLGENGKRDLDDLAETTAVLGSLRTGTKDLAQSIIELTVEEFDAQEEISKVDMLQKYLEKELAALREQLDQLKSDPAFEVPADLPALTAEWSRSTKMLTAKLSEYQDRLATLGRNSSKGPTIEDLVTEEKQISQLQGVIQSLEHRLKMFHDLPKDIQGARAQYRQLERELNQLIERRDSMFESLVEKRRNPDKRHM</sequence>
<protein>
    <submittedName>
        <fullName evidence="11">Uncharacterized protein</fullName>
    </submittedName>
</protein>
<name>A0A229YHA1_9EURO</name>
<keyword evidence="4" id="KW-0132">Cell division</keyword>
<dbReference type="Proteomes" id="UP000215289">
    <property type="component" value="Unassembled WGS sequence"/>
</dbReference>
<evidence type="ECO:0000256" key="7">
    <source>
        <dbReference type="ARBA" id="ARBA00023054"/>
    </source>
</evidence>
<dbReference type="InterPro" id="IPR026243">
    <property type="entry name" value="HAUS1"/>
</dbReference>
<dbReference type="PANTHER" id="PTHR31570:SF1">
    <property type="entry name" value="HAUS AUGMIN-LIKE COMPLEX SUBUNIT 1"/>
    <property type="match status" value="1"/>
</dbReference>
<dbReference type="GO" id="GO:0051301">
    <property type="term" value="P:cell division"/>
    <property type="evidence" value="ECO:0007669"/>
    <property type="project" value="UniProtKB-KW"/>
</dbReference>
<keyword evidence="5" id="KW-0493">Microtubule</keyword>
<comment type="subcellular location">
    <subcellularLocation>
        <location evidence="1">Cytoplasm</location>
        <location evidence="1">Cytoskeleton</location>
        <location evidence="1">Spindle</location>
    </subcellularLocation>
</comment>